<evidence type="ECO:0000256" key="3">
    <source>
        <dbReference type="ARBA" id="ARBA00022840"/>
    </source>
</evidence>
<dbReference type="InterPro" id="IPR029000">
    <property type="entry name" value="Cyclophilin-like_dom_sf"/>
</dbReference>
<dbReference type="Gene3D" id="3.30.1360.40">
    <property type="match status" value="1"/>
</dbReference>
<evidence type="ECO:0000313" key="5">
    <source>
        <dbReference type="EMBL" id="MEC5342559.1"/>
    </source>
</evidence>
<dbReference type="Proteomes" id="UP001309705">
    <property type="component" value="Unassembled WGS sequence"/>
</dbReference>
<dbReference type="EMBL" id="JAYWTM010000006">
    <property type="protein sequence ID" value="MEC5342559.1"/>
    <property type="molecule type" value="Genomic_DNA"/>
</dbReference>
<dbReference type="GO" id="GO:0017168">
    <property type="term" value="F:5-oxoprolinase (ATP-hydrolyzing) activity"/>
    <property type="evidence" value="ECO:0007669"/>
    <property type="project" value="UniProtKB-EC"/>
</dbReference>
<organism evidence="5 6">
    <name type="scientific">Brenneria populi</name>
    <dbReference type="NCBI Taxonomy" id="1505588"/>
    <lineage>
        <taxon>Bacteria</taxon>
        <taxon>Pseudomonadati</taxon>
        <taxon>Pseudomonadota</taxon>
        <taxon>Gammaproteobacteria</taxon>
        <taxon>Enterobacterales</taxon>
        <taxon>Pectobacteriaceae</taxon>
        <taxon>Brenneria</taxon>
    </lineage>
</organism>
<proteinExistence type="predicted"/>
<reference evidence="5 6" key="1">
    <citation type="journal article" date="2017" name="Int. J. Syst. Evol. Microbiol.">
        <title>Brenneria populi subsp. brevivirga subsp. nov. isolated from symptomatic bark of Populus x euramericana canker, and description of Brenneria populi subsp. populi subsp. nov.</title>
        <authorList>
            <person name="Zheng M.H."/>
            <person name="Piao C.G."/>
            <person name="Xue H."/>
            <person name="Guo M.W."/>
            <person name="Li Y."/>
        </authorList>
    </citation>
    <scope>NUCLEOTIDE SEQUENCE [LARGE SCALE GENOMIC DNA]</scope>
    <source>
        <strain evidence="5 6">D9-5</strain>
    </source>
</reference>
<keyword evidence="2 5" id="KW-0378">Hydrolase</keyword>
<dbReference type="EC" id="3.5.2.9" evidence="5"/>
<dbReference type="Gene3D" id="2.40.100.10">
    <property type="entry name" value="Cyclophilin-like"/>
    <property type="match status" value="1"/>
</dbReference>
<dbReference type="InterPro" id="IPR010016">
    <property type="entry name" value="PxpB"/>
</dbReference>
<protein>
    <submittedName>
        <fullName evidence="5">5-oxoprolinase subunit PxpB</fullName>
        <ecNumber evidence="5">3.5.2.9</ecNumber>
    </submittedName>
</protein>
<name>A0ABU6JQC3_9GAMM</name>
<dbReference type="PANTHER" id="PTHR34698:SF2">
    <property type="entry name" value="5-OXOPROLINASE SUBUNIT B"/>
    <property type="match status" value="1"/>
</dbReference>
<evidence type="ECO:0000259" key="4">
    <source>
        <dbReference type="SMART" id="SM00796"/>
    </source>
</evidence>
<keyword evidence="6" id="KW-1185">Reference proteome</keyword>
<keyword evidence="3" id="KW-0067">ATP-binding</keyword>
<gene>
    <name evidence="5" type="primary">pxpB</name>
    <name evidence="5" type="ORF">VSX58_08040</name>
</gene>
<evidence type="ECO:0000313" key="6">
    <source>
        <dbReference type="Proteomes" id="UP001309705"/>
    </source>
</evidence>
<sequence length="240" mass="26241">MNIFSAKDCVLEPVGERCMLIRVGEHLDDEIIAWVHAVTARVAAAALPGVEEVVPAFTTVAVQYRPEVFDGARGLPSLQLMTLLRELLSEELMVMQTAARQIEIPACYGGEFGPDLDEVAQFAGISAEEVVALHSGREMTVYAFFFSPGNSFSGPVDDRLGIGRRATPRTRVEAGSVAIANGLTSIYQNASPGGWQVIARTPWNMFDLANDPPVRLRLGDRIRFRPVSAEEFVTLLEPRP</sequence>
<dbReference type="InterPro" id="IPR003833">
    <property type="entry name" value="CT_C_D"/>
</dbReference>
<dbReference type="PANTHER" id="PTHR34698">
    <property type="entry name" value="5-OXOPROLINASE SUBUNIT B"/>
    <property type="match status" value="1"/>
</dbReference>
<dbReference type="Pfam" id="PF02682">
    <property type="entry name" value="CT_C_D"/>
    <property type="match status" value="1"/>
</dbReference>
<feature type="domain" description="Carboxyltransferase" evidence="4">
    <location>
        <begin position="9"/>
        <end position="216"/>
    </location>
</feature>
<comment type="caution">
    <text evidence="5">The sequence shown here is derived from an EMBL/GenBank/DDBJ whole genome shotgun (WGS) entry which is preliminary data.</text>
</comment>
<dbReference type="SUPFAM" id="SSF50891">
    <property type="entry name" value="Cyclophilin-like"/>
    <property type="match status" value="1"/>
</dbReference>
<dbReference type="NCBIfam" id="TIGR00370">
    <property type="entry name" value="5-oxoprolinase subunit PxpB"/>
    <property type="match status" value="1"/>
</dbReference>
<accession>A0ABU6JQC3</accession>
<evidence type="ECO:0000256" key="2">
    <source>
        <dbReference type="ARBA" id="ARBA00022801"/>
    </source>
</evidence>
<evidence type="ECO:0000256" key="1">
    <source>
        <dbReference type="ARBA" id="ARBA00022741"/>
    </source>
</evidence>
<keyword evidence="1" id="KW-0547">Nucleotide-binding</keyword>
<dbReference type="SUPFAM" id="SSF160467">
    <property type="entry name" value="PH0987 N-terminal domain-like"/>
    <property type="match status" value="1"/>
</dbReference>
<dbReference type="RefSeq" id="WP_327617633.1">
    <property type="nucleotide sequence ID" value="NZ_JAYWTM010000006.1"/>
</dbReference>
<dbReference type="SMART" id="SM00796">
    <property type="entry name" value="AHS1"/>
    <property type="match status" value="1"/>
</dbReference>